<evidence type="ECO:0000256" key="1">
    <source>
        <dbReference type="ARBA" id="ARBA00005234"/>
    </source>
</evidence>
<comment type="caution">
    <text evidence="5">The sequence shown here is derived from an EMBL/GenBank/DDBJ whole genome shotgun (WGS) entry which is preliminary data.</text>
</comment>
<name>A0AAV6KYC3_9ERIC</name>
<dbReference type="AlphaFoldDB" id="A0AAV6KYC3"/>
<dbReference type="InterPro" id="IPR038765">
    <property type="entry name" value="Papain-like_cys_pep_sf"/>
</dbReference>
<evidence type="ECO:0000256" key="2">
    <source>
        <dbReference type="ARBA" id="ARBA00022670"/>
    </source>
</evidence>
<dbReference type="EMBL" id="JACTNZ010000003">
    <property type="protein sequence ID" value="KAG5557249.1"/>
    <property type="molecule type" value="Genomic_DNA"/>
</dbReference>
<keyword evidence="6" id="KW-1185">Reference proteome</keyword>
<dbReference type="Gene3D" id="3.40.395.10">
    <property type="entry name" value="Adenoviral Proteinase, Chain A"/>
    <property type="match status" value="1"/>
</dbReference>
<dbReference type="Pfam" id="PF02902">
    <property type="entry name" value="Peptidase_C48"/>
    <property type="match status" value="1"/>
</dbReference>
<organism evidence="5 6">
    <name type="scientific">Rhododendron griersonianum</name>
    <dbReference type="NCBI Taxonomy" id="479676"/>
    <lineage>
        <taxon>Eukaryota</taxon>
        <taxon>Viridiplantae</taxon>
        <taxon>Streptophyta</taxon>
        <taxon>Embryophyta</taxon>
        <taxon>Tracheophyta</taxon>
        <taxon>Spermatophyta</taxon>
        <taxon>Magnoliopsida</taxon>
        <taxon>eudicotyledons</taxon>
        <taxon>Gunneridae</taxon>
        <taxon>Pentapetalae</taxon>
        <taxon>asterids</taxon>
        <taxon>Ericales</taxon>
        <taxon>Ericaceae</taxon>
        <taxon>Ericoideae</taxon>
        <taxon>Rhodoreae</taxon>
        <taxon>Rhododendron</taxon>
    </lineage>
</organism>
<dbReference type="InterPro" id="IPR003653">
    <property type="entry name" value="Peptidase_C48_C"/>
</dbReference>
<dbReference type="GO" id="GO:0006508">
    <property type="term" value="P:proteolysis"/>
    <property type="evidence" value="ECO:0007669"/>
    <property type="project" value="UniProtKB-KW"/>
</dbReference>
<evidence type="ECO:0000256" key="3">
    <source>
        <dbReference type="ARBA" id="ARBA00022801"/>
    </source>
</evidence>
<gene>
    <name evidence="5" type="ORF">RHGRI_007494</name>
</gene>
<evidence type="ECO:0000259" key="4">
    <source>
        <dbReference type="Pfam" id="PF02902"/>
    </source>
</evidence>
<evidence type="ECO:0000313" key="6">
    <source>
        <dbReference type="Proteomes" id="UP000823749"/>
    </source>
</evidence>
<keyword evidence="3" id="KW-0378">Hydrolase</keyword>
<protein>
    <recommendedName>
        <fullName evidence="4">Ubiquitin-like protease family profile domain-containing protein</fullName>
    </recommendedName>
</protein>
<evidence type="ECO:0000313" key="5">
    <source>
        <dbReference type="EMBL" id="KAG5557249.1"/>
    </source>
</evidence>
<reference evidence="5" key="1">
    <citation type="submission" date="2020-08" db="EMBL/GenBank/DDBJ databases">
        <title>Plant Genome Project.</title>
        <authorList>
            <person name="Zhang R.-G."/>
        </authorList>
    </citation>
    <scope>NUCLEOTIDE SEQUENCE</scope>
    <source>
        <strain evidence="5">WSP0</strain>
        <tissue evidence="5">Leaf</tissue>
    </source>
</reference>
<proteinExistence type="inferred from homology"/>
<sequence>MLKERARATKGYPSRHIFSPDFASNLLAVQNDDHEFSNVLGVDCDPVQVGYDVLKCDMLFLPVLQSEHWYCVCISLVESRIYILDSMKHTAQNQEQLKIHTDNVIQHSFFPLRQNIQSLQFFYYILSYTRSLVRSPLIWVHIKPTMPKDIAPYICQSKSPGPLKQNQVQKWIYENHLSFVGLVETKVRLNNLDATMKLCLPSHWNFLHNIGTGVVAWVFVAWDTSCFTVTLMLVDEQCITCRIQQLQSLSCFYISVVYGFNRAIARRALWHELKSLYGTIVRRRGFAFDLAAVVVMVELELSD</sequence>
<feature type="domain" description="Ubiquitin-like protease family profile" evidence="4">
    <location>
        <begin position="8"/>
        <end position="93"/>
    </location>
</feature>
<comment type="similarity">
    <text evidence="1">Belongs to the peptidase C48 family.</text>
</comment>
<dbReference type="Proteomes" id="UP000823749">
    <property type="component" value="Chromosome 3"/>
</dbReference>
<dbReference type="GO" id="GO:0008234">
    <property type="term" value="F:cysteine-type peptidase activity"/>
    <property type="evidence" value="ECO:0007669"/>
    <property type="project" value="InterPro"/>
</dbReference>
<dbReference type="SUPFAM" id="SSF54001">
    <property type="entry name" value="Cysteine proteinases"/>
    <property type="match status" value="1"/>
</dbReference>
<keyword evidence="2" id="KW-0645">Protease</keyword>
<accession>A0AAV6KYC3</accession>